<dbReference type="InterPro" id="IPR014001">
    <property type="entry name" value="Helicase_ATP-bd"/>
</dbReference>
<dbReference type="Gene3D" id="3.40.50.300">
    <property type="entry name" value="P-loop containing nucleotide triphosphate hydrolases"/>
    <property type="match status" value="1"/>
</dbReference>
<dbReference type="InterPro" id="IPR027417">
    <property type="entry name" value="P-loop_NTPase"/>
</dbReference>
<dbReference type="InterPro" id="IPR001650">
    <property type="entry name" value="Helicase_C-like"/>
</dbReference>
<dbReference type="SUPFAM" id="SSF52540">
    <property type="entry name" value="P-loop containing nucleoside triphosphate hydrolases"/>
    <property type="match status" value="2"/>
</dbReference>
<dbReference type="PROSITE" id="PS51194">
    <property type="entry name" value="HELICASE_CTER"/>
    <property type="match status" value="1"/>
</dbReference>
<evidence type="ECO:0000256" key="2">
    <source>
        <dbReference type="SAM" id="MobiDB-lite"/>
    </source>
</evidence>
<feature type="domain" description="Helicase C-terminal" evidence="4">
    <location>
        <begin position="658"/>
        <end position="818"/>
    </location>
</feature>
<dbReference type="AlphaFoldDB" id="A0A516AFZ1"/>
<feature type="region of interest" description="Disordered" evidence="2">
    <location>
        <begin position="179"/>
        <end position="320"/>
    </location>
</feature>
<feature type="compositionally biased region" description="Low complexity" evidence="2">
    <location>
        <begin position="204"/>
        <end position="235"/>
    </location>
</feature>
<evidence type="ECO:0000313" key="5">
    <source>
        <dbReference type="EMBL" id="QDO16229.1"/>
    </source>
</evidence>
<accession>A0A516AFZ1</accession>
<reference evidence="5" key="1">
    <citation type="journal article" date="2019" name="Microorganisms">
        <title>DNA Damage Response Pathways in Dinoflagellates.</title>
        <authorList>
            <person name="Li C."/>
            <person name="Wong J."/>
        </authorList>
    </citation>
    <scope>NUCLEOTIDE SEQUENCE</scope>
</reference>
<sequence>MGRMEEATPAGSVLRPGMVVRLCGLQTLPELNGVRATCERWNAASGRWTVRLEGSGEKRVRPQNLTPDDGWEPEGKVETLQPGATVRLHSLVSLPELNGVLAKCERWIPDGCRWQVRLPTGEAKRVRVANIEAAEPEVSVLGRDDERADARRAYVKLSQACRAKEADNCDDFVVPDAEQPSAATAAAPPTPPAPPAPPPPPRGPSAARPASAAAAPGPAAAPRAPATAQGEAAVAKPRKPAEAPAPAAKRGREAEGAAAESREDGQRGPKARRTEGAGPGGFRLGQEVWTGGPKKAGPRPPKEGGCSTSSRPRPSADDVTVEEGLSCPRWLWDSLYPYQQEGVRWLCSLHRENVGGVLADDPGMGKTVQTVAFLACLHNSGVLQAPGDAGGAGGALVVCPATLIGQWQQEIRLWYGALSVRVVHSADGNVRKEAARTACSEEYVTITSYETLRAVGEHLLEACWHVVVLDEGHKIRNPDSLGTLAVKRLQTARRIVLSGAPIQNGLQELWSLLDFARPGCLGTLPTFQEELANFIEAGGSAGVDQARAATAYQMANALRELTKPWVCRRTKLEVMDTIKLPDKQEQVLLCHLTAEQYAAYLCFLQARQGCAQDAGQAAFAINSLRKLCNHPDLLIGQQGREAVPKSMWSSERSGKLKVLAQVMKQWRAEGHRVLVFVQTKMMCQVIQHWMDLEGYCHLPLDVKVPVHKRISTIEEFNANTEYFAMVLTTRIGGVGLNIIGADRVVLFDPDWNPMTDLQARERAWRIGQNRDVVVYRLILAGTIEEKIYQRQARKHGLSQKVLLDPGHWNLFRRVGDLLAVPPPPTNTSMADLAKLKEKYKALFEHLGPQEADYQDERVVDIMKAISELSTAQSQASAAKAGEPCALLQTLFDSGGIRASFSHDSVERVLVDKRLVREAASAMASRAIEALKASSLERAGHSIREPTWTGKNGLAGAPAGMLRAAKLAAAAGDKPSKRTKAPAVAGLREALQRLAAAADGSFTSTHRSVAEAILRAFLNPDIAGPDHCLSTEQVLQHVAAGYGAERRDIFKSLLKRLCKLSKPKENSAIGTWSLRDDYWPEQDGVADAGG</sequence>
<dbReference type="InterPro" id="IPR038718">
    <property type="entry name" value="SNF2-like_sf"/>
</dbReference>
<dbReference type="GO" id="GO:0006283">
    <property type="term" value="P:transcription-coupled nucleotide-excision repair"/>
    <property type="evidence" value="ECO:0007669"/>
    <property type="project" value="TreeGrafter"/>
</dbReference>
<proteinExistence type="evidence at transcript level"/>
<dbReference type="Pfam" id="PF00271">
    <property type="entry name" value="Helicase_C"/>
    <property type="match status" value="1"/>
</dbReference>
<keyword evidence="1" id="KW-0378">Hydrolase</keyword>
<dbReference type="InterPro" id="IPR049730">
    <property type="entry name" value="SNF2/RAD54-like_C"/>
</dbReference>
<feature type="domain" description="Helicase ATP-binding" evidence="3">
    <location>
        <begin position="347"/>
        <end position="519"/>
    </location>
</feature>
<dbReference type="Pfam" id="PF00176">
    <property type="entry name" value="SNF2-rel_dom"/>
    <property type="match status" value="1"/>
</dbReference>
<dbReference type="InterPro" id="IPR050496">
    <property type="entry name" value="SNF2_RAD54_helicase_repair"/>
</dbReference>
<dbReference type="CDD" id="cd18793">
    <property type="entry name" value="SF2_C_SNF"/>
    <property type="match status" value="1"/>
</dbReference>
<evidence type="ECO:0000259" key="4">
    <source>
        <dbReference type="PROSITE" id="PS51194"/>
    </source>
</evidence>
<dbReference type="SMART" id="SM00490">
    <property type="entry name" value="HELICc"/>
    <property type="match status" value="1"/>
</dbReference>
<feature type="compositionally biased region" description="Pro residues" evidence="2">
    <location>
        <begin position="188"/>
        <end position="203"/>
    </location>
</feature>
<evidence type="ECO:0000256" key="1">
    <source>
        <dbReference type="ARBA" id="ARBA00022801"/>
    </source>
</evidence>
<feature type="compositionally biased region" description="Basic and acidic residues" evidence="2">
    <location>
        <begin position="250"/>
        <end position="275"/>
    </location>
</feature>
<dbReference type="Gene3D" id="3.40.50.10810">
    <property type="entry name" value="Tandem AAA-ATPase domain"/>
    <property type="match status" value="1"/>
</dbReference>
<dbReference type="EMBL" id="MN125762">
    <property type="protein sequence ID" value="QDO16229.1"/>
    <property type="molecule type" value="mRNA"/>
</dbReference>
<dbReference type="PROSITE" id="PS51192">
    <property type="entry name" value="HELICASE_ATP_BIND_1"/>
    <property type="match status" value="1"/>
</dbReference>
<dbReference type="GO" id="GO:0005634">
    <property type="term" value="C:nucleus"/>
    <property type="evidence" value="ECO:0007669"/>
    <property type="project" value="TreeGrafter"/>
</dbReference>
<name>A0A516AFZ1_LINPO</name>
<protein>
    <submittedName>
        <fullName evidence="5">DNA excision repair protein ERCC-6</fullName>
    </submittedName>
</protein>
<evidence type="ECO:0000259" key="3">
    <source>
        <dbReference type="PROSITE" id="PS51192"/>
    </source>
</evidence>
<dbReference type="GO" id="GO:0005524">
    <property type="term" value="F:ATP binding"/>
    <property type="evidence" value="ECO:0007669"/>
    <property type="project" value="InterPro"/>
</dbReference>
<dbReference type="SMART" id="SM00487">
    <property type="entry name" value="DEXDc"/>
    <property type="match status" value="1"/>
</dbReference>
<dbReference type="GO" id="GO:0008094">
    <property type="term" value="F:ATP-dependent activity, acting on DNA"/>
    <property type="evidence" value="ECO:0007669"/>
    <property type="project" value="TreeGrafter"/>
</dbReference>
<organism evidence="5">
    <name type="scientific">Lingulaulax polyedra</name>
    <name type="common">Dinoflagellate</name>
    <name type="synonym">Lingulodinium polyedra</name>
    <dbReference type="NCBI Taxonomy" id="160621"/>
    <lineage>
        <taxon>Eukaryota</taxon>
        <taxon>Sar</taxon>
        <taxon>Alveolata</taxon>
        <taxon>Dinophyceae</taxon>
        <taxon>Gonyaulacales</taxon>
        <taxon>Lingulodiniaceae</taxon>
        <taxon>Lingulaulax</taxon>
    </lineage>
</organism>
<dbReference type="GO" id="GO:0016787">
    <property type="term" value="F:hydrolase activity"/>
    <property type="evidence" value="ECO:0007669"/>
    <property type="project" value="UniProtKB-KW"/>
</dbReference>
<dbReference type="InterPro" id="IPR000330">
    <property type="entry name" value="SNF2_N"/>
</dbReference>
<dbReference type="PANTHER" id="PTHR45629">
    <property type="entry name" value="SNF2/RAD54 FAMILY MEMBER"/>
    <property type="match status" value="1"/>
</dbReference>
<dbReference type="PANTHER" id="PTHR45629:SF7">
    <property type="entry name" value="DNA EXCISION REPAIR PROTEIN ERCC-6-RELATED"/>
    <property type="match status" value="1"/>
</dbReference>